<organism evidence="1 2">
    <name type="scientific">Durusdinium trenchii</name>
    <dbReference type="NCBI Taxonomy" id="1381693"/>
    <lineage>
        <taxon>Eukaryota</taxon>
        <taxon>Sar</taxon>
        <taxon>Alveolata</taxon>
        <taxon>Dinophyceae</taxon>
        <taxon>Suessiales</taxon>
        <taxon>Symbiodiniaceae</taxon>
        <taxon>Durusdinium</taxon>
    </lineage>
</organism>
<dbReference type="InterPro" id="IPR036645">
    <property type="entry name" value="Elafin-like_sf"/>
</dbReference>
<keyword evidence="2" id="KW-1185">Reference proteome</keyword>
<dbReference type="Gene3D" id="4.10.75.10">
    <property type="entry name" value="Elafin-like"/>
    <property type="match status" value="1"/>
</dbReference>
<dbReference type="Proteomes" id="UP001642464">
    <property type="component" value="Unassembled WGS sequence"/>
</dbReference>
<dbReference type="EMBL" id="CAXAMM010003324">
    <property type="protein sequence ID" value="CAK8999414.1"/>
    <property type="molecule type" value="Genomic_DNA"/>
</dbReference>
<proteinExistence type="predicted"/>
<protein>
    <submittedName>
        <fullName evidence="1">WAP domain-containing protein</fullName>
    </submittedName>
</protein>
<dbReference type="CDD" id="cd00199">
    <property type="entry name" value="WAP"/>
    <property type="match status" value="1"/>
</dbReference>
<dbReference type="PROSITE" id="PS51390">
    <property type="entry name" value="WAP"/>
    <property type="match status" value="1"/>
</dbReference>
<dbReference type="InterPro" id="IPR008197">
    <property type="entry name" value="WAP_dom"/>
</dbReference>
<dbReference type="SUPFAM" id="SSF57256">
    <property type="entry name" value="Elafin-like"/>
    <property type="match status" value="1"/>
</dbReference>
<reference evidence="1 2" key="1">
    <citation type="submission" date="2024-02" db="EMBL/GenBank/DDBJ databases">
        <authorList>
            <person name="Chen Y."/>
            <person name="Shah S."/>
            <person name="Dougan E. K."/>
            <person name="Thang M."/>
            <person name="Chan C."/>
        </authorList>
    </citation>
    <scope>NUCLEOTIDE SEQUENCE [LARGE SCALE GENOMIC DNA]</scope>
</reference>
<comment type="caution">
    <text evidence="1">The sequence shown here is derived from an EMBL/GenBank/DDBJ whole genome shotgun (WGS) entry which is preliminary data.</text>
</comment>
<dbReference type="Pfam" id="PF00095">
    <property type="entry name" value="WAP"/>
    <property type="match status" value="1"/>
</dbReference>
<evidence type="ECO:0000313" key="2">
    <source>
        <dbReference type="Proteomes" id="UP001642464"/>
    </source>
</evidence>
<dbReference type="SMART" id="SM00217">
    <property type="entry name" value="WAP"/>
    <property type="match status" value="1"/>
</dbReference>
<accession>A0ABP0IDQ1</accession>
<gene>
    <name evidence="1" type="ORF">SCF082_LOCUS6029</name>
</gene>
<evidence type="ECO:0000313" key="1">
    <source>
        <dbReference type="EMBL" id="CAK8999414.1"/>
    </source>
</evidence>
<name>A0ABP0IDQ1_9DINO</name>
<sequence>MGLAWHFWICCIIQSQAQRCPAVGTSMGICVEECETNLDCEAVGKADHLCCSNGCGHTCMQPEGAPKKVIERPFELVAVLRKPVFSEVTKSLPHPTLSVSELRSVKMLTVKYASDQRDAACRAFGQLQSHPEVSSAEWGSVVPKCAAIEL</sequence>